<dbReference type="Gene3D" id="1.10.3810.10">
    <property type="entry name" value="Biosynthetic peptidoglycan transglycosylase-like"/>
    <property type="match status" value="1"/>
</dbReference>
<evidence type="ECO:0000256" key="13">
    <source>
        <dbReference type="ARBA" id="ARBA00049902"/>
    </source>
</evidence>
<keyword evidence="6" id="KW-0808">Transferase</keyword>
<keyword evidence="15" id="KW-1133">Transmembrane helix</keyword>
<sequence>MAENNQNSRMANYHRNKKPRKRLWVQIIKWLFIAVLVVIVGGVGLFAYYAKDAPSISQNELQSGGTSSLYTNDGKFLLSLGSEKRNYVTDKEIPQQLKDAIISVEDRRFYKEGLGLDPIRIVGSVLINARSNSVAAGGSTITQQLVKLSVFSTSASQRTLRRKAQEAWLSMKVEREFSKDQILEFYINKVFMNYGNYGMGTAAQYYYGKSLKQLDLAQTALLAGMPNAPVKYNPYLYPEAAKYRRDIVLKTMLSNKKITKAQYNQAVNEPITQGLVAQKNNIESNLRKVDDPYIKEVINEVKQKGFNPYTDNLKITVNIDQDAQQHLYDLANNGEVPFTNDKMQVGATIVDPNNGHVIAIIGGRKLPAVQLGLNRAVQTGRSTGSSIKPVLDFAPAVEYLNWGTSHMLDDTKYIYPGTNIQLYDWDNTYMGRITMRKALEQSRNVPAVRTLSKVGLNRAALFARKMGINVGSDAGLSVAIGANASSLQMAGAYGAFANNGVYHKPQFVSKIETADGLTHNYDSSGTKVMKHSTAYIMTNMLKDVLTKGSGTAAKISGLHEAGKTGSVKYSDEDLVKFPQYANTPKDSWFVGYTKAYSIGIWTGYDNLKDGTISGSGEQSAQILYKQMMSYLMKNKENKDWKKPSTVVKRRIVNGTARRVASPTSHNFTWQLFVKGHAPANPYHETKDDNDDDEEIDSHFDTDSSDRTTTTIESSNESGSTSQSHNEDSDKNSNTDNKDNNSSQDSNSKPADNAQNNSTQSNNTSSTTNNSNNQTNTNQNNSSQGDANNANNNH</sequence>
<dbReference type="GeneID" id="82847857"/>
<evidence type="ECO:0000256" key="15">
    <source>
        <dbReference type="SAM" id="Phobius"/>
    </source>
</evidence>
<dbReference type="InterPro" id="IPR050396">
    <property type="entry name" value="Glycosyltr_51/Transpeptidase"/>
</dbReference>
<evidence type="ECO:0000256" key="9">
    <source>
        <dbReference type="ARBA" id="ARBA00022984"/>
    </source>
</evidence>
<comment type="catalytic activity">
    <reaction evidence="12">
        <text>Preferential cleavage: (Ac)2-L-Lys-D-Ala-|-D-Ala. Also transpeptidation of peptidyl-alanyl moieties that are N-acyl substituents of D-alanine.</text>
        <dbReference type="EC" id="3.4.16.4"/>
    </reaction>
</comment>
<evidence type="ECO:0000256" key="14">
    <source>
        <dbReference type="SAM" id="MobiDB-lite"/>
    </source>
</evidence>
<dbReference type="Pfam" id="PF00912">
    <property type="entry name" value="Transgly"/>
    <property type="match status" value="1"/>
</dbReference>
<dbReference type="InterPro" id="IPR012338">
    <property type="entry name" value="Beta-lactam/transpept-like"/>
</dbReference>
<dbReference type="Pfam" id="PF00905">
    <property type="entry name" value="Transpeptidase"/>
    <property type="match status" value="1"/>
</dbReference>
<dbReference type="Proteomes" id="UP000009320">
    <property type="component" value="Unassembled WGS sequence"/>
</dbReference>
<evidence type="ECO:0000256" key="11">
    <source>
        <dbReference type="ARBA" id="ARBA00023316"/>
    </source>
</evidence>
<dbReference type="InterPro" id="IPR001264">
    <property type="entry name" value="Glyco_trans_51"/>
</dbReference>
<evidence type="ECO:0000256" key="2">
    <source>
        <dbReference type="ARBA" id="ARBA00007739"/>
    </source>
</evidence>
<dbReference type="SUPFAM" id="SSF56601">
    <property type="entry name" value="beta-lactamase/transpeptidase-like"/>
    <property type="match status" value="1"/>
</dbReference>
<evidence type="ECO:0000256" key="3">
    <source>
        <dbReference type="ARBA" id="ARBA00022645"/>
    </source>
</evidence>
<dbReference type="GO" id="GO:0006508">
    <property type="term" value="P:proteolysis"/>
    <property type="evidence" value="ECO:0007669"/>
    <property type="project" value="UniProtKB-KW"/>
</dbReference>
<feature type="domain" description="Penicillin-binding protein transpeptidase" evidence="16">
    <location>
        <begin position="346"/>
        <end position="627"/>
    </location>
</feature>
<dbReference type="PATRIC" id="fig|1423758.3.peg.1652"/>
<reference evidence="18 19" key="1">
    <citation type="submission" date="2012-06" db="EMBL/GenBank/DDBJ databases">
        <title>Draft Genome Sequence of Lactobacillus hominis Strain CRBIP 24.179T, isolated from human intestine.</title>
        <authorList>
            <person name="Cousin S."/>
            <person name="Ma L."/>
            <person name="Bizet C."/>
            <person name="Loux V."/>
            <person name="Bouchier C."/>
            <person name="Clermont D."/>
            <person name="Creno S."/>
        </authorList>
    </citation>
    <scope>NUCLEOTIDE SEQUENCE [LARGE SCALE GENOMIC DNA]</scope>
    <source>
        <strain evidence="19">CRBIP 24.179T</strain>
    </source>
</reference>
<feature type="region of interest" description="Disordered" evidence="14">
    <location>
        <begin position="680"/>
        <end position="793"/>
    </location>
</feature>
<accession>I7KI22</accession>
<dbReference type="AlphaFoldDB" id="I7KI22"/>
<feature type="domain" description="Glycosyl transferase family 51" evidence="17">
    <location>
        <begin position="75"/>
        <end position="252"/>
    </location>
</feature>
<dbReference type="GO" id="GO:0008658">
    <property type="term" value="F:penicillin binding"/>
    <property type="evidence" value="ECO:0007669"/>
    <property type="project" value="InterPro"/>
</dbReference>
<evidence type="ECO:0000259" key="16">
    <source>
        <dbReference type="Pfam" id="PF00905"/>
    </source>
</evidence>
<dbReference type="GO" id="GO:0009252">
    <property type="term" value="P:peptidoglycan biosynthetic process"/>
    <property type="evidence" value="ECO:0007669"/>
    <property type="project" value="UniProtKB-KW"/>
</dbReference>
<comment type="caution">
    <text evidence="18">The sequence shown here is derived from an EMBL/GenBank/DDBJ whole genome shotgun (WGS) entry which is preliminary data.</text>
</comment>
<dbReference type="GO" id="GO:0071555">
    <property type="term" value="P:cell wall organization"/>
    <property type="evidence" value="ECO:0007669"/>
    <property type="project" value="UniProtKB-KW"/>
</dbReference>
<dbReference type="GO" id="GO:0008955">
    <property type="term" value="F:peptidoglycan glycosyltransferase activity"/>
    <property type="evidence" value="ECO:0007669"/>
    <property type="project" value="UniProtKB-EC"/>
</dbReference>
<gene>
    <name evidence="18" type="ORF">BN55_07840</name>
</gene>
<evidence type="ECO:0000256" key="12">
    <source>
        <dbReference type="ARBA" id="ARBA00034000"/>
    </source>
</evidence>
<comment type="similarity">
    <text evidence="1">In the C-terminal section; belongs to the transpeptidase family.</text>
</comment>
<keyword evidence="7" id="KW-0378">Hydrolase</keyword>
<evidence type="ECO:0000256" key="4">
    <source>
        <dbReference type="ARBA" id="ARBA00022670"/>
    </source>
</evidence>
<feature type="compositionally biased region" description="Low complexity" evidence="14">
    <location>
        <begin position="739"/>
        <end position="783"/>
    </location>
</feature>
<keyword evidence="8" id="KW-0133">Cell shape</keyword>
<evidence type="ECO:0000313" key="18">
    <source>
        <dbReference type="EMBL" id="CCI82625.1"/>
    </source>
</evidence>
<evidence type="ECO:0000256" key="7">
    <source>
        <dbReference type="ARBA" id="ARBA00022801"/>
    </source>
</evidence>
<dbReference type="FunFam" id="1.10.3810.10:FF:000001">
    <property type="entry name" value="Penicillin-binding protein 1A"/>
    <property type="match status" value="1"/>
</dbReference>
<evidence type="ECO:0000313" key="19">
    <source>
        <dbReference type="Proteomes" id="UP000009320"/>
    </source>
</evidence>
<comment type="catalytic activity">
    <reaction evidence="13">
        <text>[GlcNAc-(1-&gt;4)-Mur2Ac(oyl-L-Ala-gamma-D-Glu-L-Lys-D-Ala-D-Ala)](n)-di-trans,octa-cis-undecaprenyl diphosphate + beta-D-GlcNAc-(1-&gt;4)-Mur2Ac(oyl-L-Ala-gamma-D-Glu-L-Lys-D-Ala-D-Ala)-di-trans,octa-cis-undecaprenyl diphosphate = [GlcNAc-(1-&gt;4)-Mur2Ac(oyl-L-Ala-gamma-D-Glu-L-Lys-D-Ala-D-Ala)](n+1)-di-trans,octa-cis-undecaprenyl diphosphate + di-trans,octa-cis-undecaprenyl diphosphate + H(+)</text>
        <dbReference type="Rhea" id="RHEA:23708"/>
        <dbReference type="Rhea" id="RHEA-COMP:9602"/>
        <dbReference type="Rhea" id="RHEA-COMP:9603"/>
        <dbReference type="ChEBI" id="CHEBI:15378"/>
        <dbReference type="ChEBI" id="CHEBI:58405"/>
        <dbReference type="ChEBI" id="CHEBI:60033"/>
        <dbReference type="ChEBI" id="CHEBI:78435"/>
        <dbReference type="EC" id="2.4.99.28"/>
    </reaction>
</comment>
<feature type="compositionally biased region" description="Basic and acidic residues" evidence="14">
    <location>
        <begin position="724"/>
        <end position="738"/>
    </location>
</feature>
<evidence type="ECO:0000259" key="17">
    <source>
        <dbReference type="Pfam" id="PF00912"/>
    </source>
</evidence>
<keyword evidence="11" id="KW-0961">Cell wall biogenesis/degradation</keyword>
<dbReference type="OrthoDB" id="9766909at2"/>
<keyword evidence="15" id="KW-0812">Transmembrane</keyword>
<proteinExistence type="inferred from homology"/>
<keyword evidence="4" id="KW-0645">Protease</keyword>
<keyword evidence="5" id="KW-0328">Glycosyltransferase</keyword>
<dbReference type="STRING" id="1423758.FC41_GL001622"/>
<dbReference type="RefSeq" id="WP_008471768.1">
    <property type="nucleotide sequence ID" value="NZ_AYZP01000005.1"/>
</dbReference>
<evidence type="ECO:0000256" key="10">
    <source>
        <dbReference type="ARBA" id="ARBA00023268"/>
    </source>
</evidence>
<dbReference type="EMBL" id="CAKE01000034">
    <property type="protein sequence ID" value="CCI82625.1"/>
    <property type="molecule type" value="Genomic_DNA"/>
</dbReference>
<feature type="transmembrane region" description="Helical" evidence="15">
    <location>
        <begin position="27"/>
        <end position="50"/>
    </location>
</feature>
<dbReference type="PANTHER" id="PTHR32282">
    <property type="entry name" value="BINDING PROTEIN TRANSPEPTIDASE, PUTATIVE-RELATED"/>
    <property type="match status" value="1"/>
</dbReference>
<organism evidence="18 19">
    <name type="scientific">Lactobacillus hominis DSM 23910 = CRBIP 24.179</name>
    <dbReference type="NCBI Taxonomy" id="1423758"/>
    <lineage>
        <taxon>Bacteria</taxon>
        <taxon>Bacillati</taxon>
        <taxon>Bacillota</taxon>
        <taxon>Bacilli</taxon>
        <taxon>Lactobacillales</taxon>
        <taxon>Lactobacillaceae</taxon>
        <taxon>Lactobacillus</taxon>
    </lineage>
</organism>
<keyword evidence="10" id="KW-0511">Multifunctional enzyme</keyword>
<keyword evidence="3" id="KW-0121">Carboxypeptidase</keyword>
<keyword evidence="19" id="KW-1185">Reference proteome</keyword>
<evidence type="ECO:0000256" key="6">
    <source>
        <dbReference type="ARBA" id="ARBA00022679"/>
    </source>
</evidence>
<dbReference type="NCBIfam" id="TIGR02074">
    <property type="entry name" value="PBP_1a_fam"/>
    <property type="match status" value="1"/>
</dbReference>
<dbReference type="PANTHER" id="PTHR32282:SF29">
    <property type="entry name" value="PENICILLIN-BINDING PROTEIN 1A"/>
    <property type="match status" value="1"/>
</dbReference>
<dbReference type="GO" id="GO:0009002">
    <property type="term" value="F:serine-type D-Ala-D-Ala carboxypeptidase activity"/>
    <property type="evidence" value="ECO:0007669"/>
    <property type="project" value="UniProtKB-EC"/>
</dbReference>
<dbReference type="InterPro" id="IPR036950">
    <property type="entry name" value="PBP_transglycosylase"/>
</dbReference>
<evidence type="ECO:0000256" key="1">
    <source>
        <dbReference type="ARBA" id="ARBA00007090"/>
    </source>
</evidence>
<feature type="compositionally biased region" description="Basic and acidic residues" evidence="14">
    <location>
        <begin position="696"/>
        <end position="705"/>
    </location>
</feature>
<keyword evidence="15" id="KW-0472">Membrane</keyword>
<dbReference type="GO" id="GO:0008360">
    <property type="term" value="P:regulation of cell shape"/>
    <property type="evidence" value="ECO:0007669"/>
    <property type="project" value="UniProtKB-KW"/>
</dbReference>
<dbReference type="InterPro" id="IPR023346">
    <property type="entry name" value="Lysozyme-like_dom_sf"/>
</dbReference>
<dbReference type="SUPFAM" id="SSF53955">
    <property type="entry name" value="Lysozyme-like"/>
    <property type="match status" value="1"/>
</dbReference>
<protein>
    <submittedName>
        <fullName evidence="18">Penicillin-binding protein 1A</fullName>
    </submittedName>
</protein>
<name>I7KI22_9LACO</name>
<feature type="compositionally biased region" description="Polar residues" evidence="14">
    <location>
        <begin position="784"/>
        <end position="793"/>
    </location>
</feature>
<comment type="similarity">
    <text evidence="2">In the N-terminal section; belongs to the glycosyltransferase 51 family.</text>
</comment>
<evidence type="ECO:0000256" key="5">
    <source>
        <dbReference type="ARBA" id="ARBA00022676"/>
    </source>
</evidence>
<dbReference type="eggNOG" id="COG0744">
    <property type="taxonomic scope" value="Bacteria"/>
</dbReference>
<keyword evidence="9" id="KW-0573">Peptidoglycan synthesis</keyword>
<feature type="compositionally biased region" description="Low complexity" evidence="14">
    <location>
        <begin position="706"/>
        <end position="723"/>
    </location>
</feature>
<dbReference type="Gene3D" id="3.40.710.10">
    <property type="entry name" value="DD-peptidase/beta-lactamase superfamily"/>
    <property type="match status" value="1"/>
</dbReference>
<dbReference type="InterPro" id="IPR001460">
    <property type="entry name" value="PCN-bd_Tpept"/>
</dbReference>
<dbReference type="GO" id="GO:0030288">
    <property type="term" value="C:outer membrane-bounded periplasmic space"/>
    <property type="evidence" value="ECO:0007669"/>
    <property type="project" value="TreeGrafter"/>
</dbReference>
<evidence type="ECO:0000256" key="8">
    <source>
        <dbReference type="ARBA" id="ARBA00022960"/>
    </source>
</evidence>